<dbReference type="EMBL" id="QEEZ01000015">
    <property type="protein sequence ID" value="PWC01300.1"/>
    <property type="molecule type" value="Genomic_DNA"/>
</dbReference>
<comment type="caution">
    <text evidence="1">The sequence shown here is derived from an EMBL/GenBank/DDBJ whole genome shotgun (WGS) entry which is preliminary data.</text>
</comment>
<accession>A0A2U1T5K8</accession>
<sequence>MDLAAARARRRGPAHQARTIILQIANVRADGETHRQLGVIDSLELADLRDVIAVAFGLRENAPWSFHDAAGKELDRQAHLREHLGRIGEKLTFCWGLWEFRIVTAHSWIRDDGTPWALCVGGSGRFGDTGFDIARINAELTGTETTRDVMSRTRPQVRGIIERSRLFDLVPLLQALDLGRDVHLKDSTREILARLPLETDPEAIDAFWAMVLALSCLGNDELTDTIAESIMEAIGWVDDDGSHLPAAEVRQLCDASLHQLAAVGAMGPRQLAPVDKLDIFRGLLRAAE</sequence>
<dbReference type="InterPro" id="IPR024047">
    <property type="entry name" value="MM3350-like_sf"/>
</dbReference>
<dbReference type="AlphaFoldDB" id="A0A2U1T5K8"/>
<organism evidence="1 2">
    <name type="scientific">Corynebacterium yudongzhengii</name>
    <dbReference type="NCBI Taxonomy" id="2080740"/>
    <lineage>
        <taxon>Bacteria</taxon>
        <taxon>Bacillati</taxon>
        <taxon>Actinomycetota</taxon>
        <taxon>Actinomycetes</taxon>
        <taxon>Mycobacteriales</taxon>
        <taxon>Corynebacteriaceae</taxon>
        <taxon>Corynebacterium</taxon>
    </lineage>
</organism>
<dbReference type="Proteomes" id="UP000244989">
    <property type="component" value="Unassembled WGS sequence"/>
</dbReference>
<dbReference type="KEGG" id="cyz:C3B44_00570"/>
<gene>
    <name evidence="1" type="ORF">DF222_08230</name>
</gene>
<name>A0A2U1T5K8_9CORY</name>
<proteinExistence type="predicted"/>
<protein>
    <submittedName>
        <fullName evidence="1">Uncharacterized protein</fullName>
    </submittedName>
</protein>
<evidence type="ECO:0000313" key="2">
    <source>
        <dbReference type="Proteomes" id="UP000244989"/>
    </source>
</evidence>
<evidence type="ECO:0000313" key="1">
    <source>
        <dbReference type="EMBL" id="PWC01300.1"/>
    </source>
</evidence>
<reference evidence="2" key="1">
    <citation type="submission" date="2018-04" db="EMBL/GenBank/DDBJ databases">
        <authorList>
            <person name="Liu S."/>
            <person name="Wang Z."/>
            <person name="Li J."/>
        </authorList>
    </citation>
    <scope>NUCLEOTIDE SEQUENCE [LARGE SCALE GENOMIC DNA]</scope>
    <source>
        <strain evidence="2">2189</strain>
    </source>
</reference>
<dbReference type="SUPFAM" id="SSF159941">
    <property type="entry name" value="MM3350-like"/>
    <property type="match status" value="1"/>
</dbReference>
<keyword evidence="2" id="KW-1185">Reference proteome</keyword>
<dbReference type="OrthoDB" id="4426135at2"/>